<reference evidence="14" key="2">
    <citation type="submission" date="2018-05" db="EMBL/GenBank/DDBJ databases">
        <title>OpunRS2 (Oryza punctata Reference Sequence Version 2).</title>
        <authorList>
            <person name="Zhang J."/>
            <person name="Kudrna D."/>
            <person name="Lee S."/>
            <person name="Talag J."/>
            <person name="Welchert J."/>
            <person name="Wing R.A."/>
        </authorList>
    </citation>
    <scope>NUCLEOTIDE SEQUENCE [LARGE SCALE GENOMIC DNA]</scope>
</reference>
<dbReference type="SMART" id="SM00847">
    <property type="entry name" value="HA2"/>
    <property type="match status" value="1"/>
</dbReference>
<evidence type="ECO:0000256" key="4">
    <source>
        <dbReference type="ARBA" id="ARBA00022806"/>
    </source>
</evidence>
<dbReference type="STRING" id="4537.A0A0E0JP58"/>
<dbReference type="PROSITE" id="PS51192">
    <property type="entry name" value="HELICASE_ATP_BIND_1"/>
    <property type="match status" value="1"/>
</dbReference>
<keyword evidence="6" id="KW-0694">RNA-binding</keyword>
<evidence type="ECO:0000313" key="15">
    <source>
        <dbReference type="Proteomes" id="UP000026962"/>
    </source>
</evidence>
<dbReference type="InterPro" id="IPR048333">
    <property type="entry name" value="HA2_WH"/>
</dbReference>
<dbReference type="FunFam" id="1.20.120.1080:FF:000011">
    <property type="entry name" value="DExH-box ATP-dependent RNA helicase DExH6"/>
    <property type="match status" value="1"/>
</dbReference>
<dbReference type="FunFam" id="3.40.50.300:FF:000526">
    <property type="entry name" value="DExH-box ATP-dependent RNA helicase DExH3"/>
    <property type="match status" value="1"/>
</dbReference>
<accession>A0A0E0JP58</accession>
<dbReference type="OMA" id="MWASKRE"/>
<dbReference type="Gene3D" id="1.25.40.20">
    <property type="entry name" value="Ankyrin repeat-containing domain"/>
    <property type="match status" value="1"/>
</dbReference>
<dbReference type="PROSITE" id="PS51194">
    <property type="entry name" value="HELICASE_CTER"/>
    <property type="match status" value="1"/>
</dbReference>
<dbReference type="Gene3D" id="3.40.50.300">
    <property type="entry name" value="P-loop containing nucleotide triphosphate hydrolases"/>
    <property type="match status" value="2"/>
</dbReference>
<dbReference type="InterPro" id="IPR036770">
    <property type="entry name" value="Ankyrin_rpt-contain_sf"/>
</dbReference>
<dbReference type="InterPro" id="IPR011709">
    <property type="entry name" value="DEAD-box_helicase_OB_fold"/>
</dbReference>
<evidence type="ECO:0000256" key="7">
    <source>
        <dbReference type="ARBA" id="ARBA00047984"/>
    </source>
</evidence>
<dbReference type="InterPro" id="IPR002110">
    <property type="entry name" value="Ankyrin_rpt"/>
</dbReference>
<dbReference type="EC" id="3.6.4.13" evidence="1"/>
<dbReference type="Gene3D" id="1.20.120.1080">
    <property type="match status" value="1"/>
</dbReference>
<dbReference type="InterPro" id="IPR011545">
    <property type="entry name" value="DEAD/DEAH_box_helicase_dom"/>
</dbReference>
<evidence type="ECO:0000313" key="14">
    <source>
        <dbReference type="EnsemblPlants" id="OPUNC01G31280.1"/>
    </source>
</evidence>
<comment type="catalytic activity">
    <reaction evidence="7">
        <text>ATP + H2O = ADP + phosphate + H(+)</text>
        <dbReference type="Rhea" id="RHEA:13065"/>
        <dbReference type="ChEBI" id="CHEBI:15377"/>
        <dbReference type="ChEBI" id="CHEBI:15378"/>
        <dbReference type="ChEBI" id="CHEBI:30616"/>
        <dbReference type="ChEBI" id="CHEBI:43474"/>
        <dbReference type="ChEBI" id="CHEBI:456216"/>
        <dbReference type="EC" id="3.6.4.13"/>
    </reaction>
</comment>
<evidence type="ECO:0000259" key="12">
    <source>
        <dbReference type="PROSITE" id="PS51192"/>
    </source>
</evidence>
<dbReference type="eggNOG" id="KOG0920">
    <property type="taxonomic scope" value="Eukaryota"/>
</dbReference>
<evidence type="ECO:0000256" key="10">
    <source>
        <dbReference type="SAM" id="MobiDB-lite"/>
    </source>
</evidence>
<dbReference type="PANTHER" id="PTHR18934:SF213">
    <property type="entry name" value="3'-5' RNA HELICASE YTHDC2"/>
    <property type="match status" value="1"/>
</dbReference>
<dbReference type="Pfam" id="PF21010">
    <property type="entry name" value="HA2_C"/>
    <property type="match status" value="1"/>
</dbReference>
<comment type="similarity">
    <text evidence="8">Belongs to the DExH box helicase family.</text>
</comment>
<dbReference type="InterPro" id="IPR007502">
    <property type="entry name" value="Helicase-assoc_dom"/>
</dbReference>
<dbReference type="Pfam" id="PF07717">
    <property type="entry name" value="OB_NTP_bind"/>
    <property type="match status" value="1"/>
</dbReference>
<reference evidence="14" key="1">
    <citation type="submission" date="2015-04" db="UniProtKB">
        <authorList>
            <consortium name="EnsemblPlants"/>
        </authorList>
    </citation>
    <scope>IDENTIFICATION</scope>
</reference>
<name>A0A0E0JP58_ORYPU</name>
<feature type="region of interest" description="Disordered" evidence="10">
    <location>
        <begin position="1422"/>
        <end position="1442"/>
    </location>
</feature>
<protein>
    <recommendedName>
        <fullName evidence="1">RNA helicase</fullName>
        <ecNumber evidence="1">3.6.4.13</ecNumber>
    </recommendedName>
</protein>
<feature type="domain" description="Helicase ATP-binding" evidence="12">
    <location>
        <begin position="531"/>
        <end position="685"/>
    </location>
</feature>
<evidence type="ECO:0000259" key="13">
    <source>
        <dbReference type="PROSITE" id="PS51194"/>
    </source>
</evidence>
<evidence type="ECO:0000256" key="6">
    <source>
        <dbReference type="ARBA" id="ARBA00022884"/>
    </source>
</evidence>
<feature type="compositionally biased region" description="Low complexity" evidence="10">
    <location>
        <begin position="1424"/>
        <end position="1437"/>
    </location>
</feature>
<dbReference type="FunFam" id="3.40.50.300:FF:000860">
    <property type="entry name" value="DExH-box ATP-dependent RNA helicase DExH6"/>
    <property type="match status" value="1"/>
</dbReference>
<dbReference type="FunFam" id="1.25.40.20:FF:000232">
    <property type="entry name" value="DExH-box ATP-dependent RNA helicase DExH6"/>
    <property type="match status" value="1"/>
</dbReference>
<organism evidence="14">
    <name type="scientific">Oryza punctata</name>
    <name type="common">Red rice</name>
    <dbReference type="NCBI Taxonomy" id="4537"/>
    <lineage>
        <taxon>Eukaryota</taxon>
        <taxon>Viridiplantae</taxon>
        <taxon>Streptophyta</taxon>
        <taxon>Embryophyta</taxon>
        <taxon>Tracheophyta</taxon>
        <taxon>Spermatophyta</taxon>
        <taxon>Magnoliopsida</taxon>
        <taxon>Liliopsida</taxon>
        <taxon>Poales</taxon>
        <taxon>Poaceae</taxon>
        <taxon>BOP clade</taxon>
        <taxon>Oryzoideae</taxon>
        <taxon>Oryzeae</taxon>
        <taxon>Oryzinae</taxon>
        <taxon>Oryza</taxon>
    </lineage>
</organism>
<sequence length="1521" mass="167742">MAARARWRILALPLALLLAVGPSPGLVMQAAAAKPPVPKAISDLREAIMKGLGFQSEELKVSGFDVRDALVGQAVAYEFDIEVGRKVVPVRLLEDVNRWDFVDLPIFRSQADADDTALAEIRRGKSGKRAFDPSLPPFQLAGPMELWIQDGDDVRLALPHDVEAGTLKKVVLSDGAVVTVKGAKAVSLRLPLELPLPLNRTTYKGRLSSLISIAQTLRGAARSNQKPLLSLRIEGPTSLSSTPSMSPNDRLKLKRLAPGQVELSSRAIPVVTDDDHDGSHAAGLWPLLSLNGSDGSLQGFEELLASVLGKKAGEKGTFKLLKARASAQTYVKMGFAVEKRIADGEVNWSSFPEWKTKPKKLRAHYEVLARVEDGQAIPERIAQVQPFEADEAMSESVLTGNVSMSKTEVVHPPPVYFTLNGERRCLSVYKRKHNQGPETEEGPSHLGFSAEARNVLQDLFMHYPPDDAELNGHTVRNSSDKAVKIQWKPDGAFCRPALRKPDISKKVEMLASKIVQDRSKLPISSYKDVISSTLENHQVVLISGETGCGKTTQVPQYILDHMWGKGESCKIVCTQPRRISAISVAERISAERGESVGDTVGYKIRLESKGGKNSSIMFCTNGILLRLLIGRDEIHERDRFSDFMLAILRDLLPLYPHLRLVLMSATIDAERFSKYFSGCPFIQVPGFTHPVSNTNLHFIKKDFEVIDGNIGSFFSGDNHLDPTTDDLKQSSLLTDDYKSSMDEAIILALDNDEFDPLLELISAEQNQEIFNYQHSETGVTPLMVLAGKGQVGDVCMLLSFGVDCSTRDHDGKSALDWAEQGNQQEVCEIIKKYMERGSAKLTEENEILNKYLATINPEHIDTVLIEHLLRKICVDSNEGAILVFLPGWEDINQTRERLLASSFFQDSSKFLVLSLHSMIPSSEQKKVFKRPPAGSRKIILSTNIAETAVTIDDVVFVIDSGRMKEKSYDPYNNVSTLHSSWVSKANARQRQGRAGRCQPGTCYHLYSRFRAASLLEYQIPEIKRMPIEELCLQVKLLDPNCRIADFLKKTLDPPVPETVRNAITVLQDLGALTQDEQLTELGEKLGSLPVHPSTCKMLLFGILMNCLDPALTLACAADYRDPFLLPMAPDERKRAAAAKVELASLYGGYSDQLAVVAAMDCWRRAKDRGQEAQFCSRYFVSSNTMNMLSNMRKQLQNELAQRGFVPADASACSLNARDPGIIRAVLMAGAYPMVGRLLPPRKNTRRAVIETASGAKVRLHPHSCNFNLSFRKTSGNPLVIYDEITRGDGGMYIKNSSVVGSYPLIILATEMVVAPPEDDDSDDEDGDSSEDEAERGTLGQHKEIMSSPDNSVSVVIDRWLRFDATALDVAQIYCLRERLASAILFKVKHPQDVLPPDLGATMYAIACILSYDGLPAMITSDDVSTSQGSNQSSAESSRFSQGRRMGYIPPGGFLMSLLSDKPLNAPHFQKSFNHPDGASGHIRPSRASVGRFDQSRRPQRNNSGPGSSAARTFKRQRNGAQ</sequence>
<dbReference type="CDD" id="cd17917">
    <property type="entry name" value="DEXHc_RHA-like"/>
    <property type="match status" value="1"/>
</dbReference>
<dbReference type="PROSITE" id="PS50088">
    <property type="entry name" value="ANK_REPEAT"/>
    <property type="match status" value="1"/>
</dbReference>
<dbReference type="Pfam" id="PF00270">
    <property type="entry name" value="DEAD"/>
    <property type="match status" value="1"/>
</dbReference>
<dbReference type="SMART" id="SM00490">
    <property type="entry name" value="HELICc"/>
    <property type="match status" value="1"/>
</dbReference>
<dbReference type="EnsemblPlants" id="OPUNC01G31280.1">
    <property type="protein sequence ID" value="OPUNC01G31280.1"/>
    <property type="gene ID" value="OPUNC01G31280"/>
</dbReference>
<evidence type="ECO:0000256" key="5">
    <source>
        <dbReference type="ARBA" id="ARBA00022840"/>
    </source>
</evidence>
<dbReference type="HOGENOM" id="CLU_001832_1_6_1"/>
<evidence type="ECO:0000256" key="9">
    <source>
        <dbReference type="PROSITE-ProRule" id="PRU00023"/>
    </source>
</evidence>
<feature type="signal peptide" evidence="11">
    <location>
        <begin position="1"/>
        <end position="25"/>
    </location>
</feature>
<feature type="domain" description="Helicase C-terminal" evidence="13">
    <location>
        <begin position="864"/>
        <end position="1038"/>
    </location>
</feature>
<feature type="compositionally biased region" description="Basic residues" evidence="10">
    <location>
        <begin position="1512"/>
        <end position="1521"/>
    </location>
</feature>
<dbReference type="GO" id="GO:0005524">
    <property type="term" value="F:ATP binding"/>
    <property type="evidence" value="ECO:0007669"/>
    <property type="project" value="UniProtKB-KW"/>
</dbReference>
<feature type="repeat" description="ANK" evidence="9">
    <location>
        <begin position="777"/>
        <end position="809"/>
    </location>
</feature>
<evidence type="ECO:0000256" key="11">
    <source>
        <dbReference type="SAM" id="SignalP"/>
    </source>
</evidence>
<feature type="region of interest" description="Disordered" evidence="10">
    <location>
        <begin position="1315"/>
        <end position="1346"/>
    </location>
</feature>
<feature type="compositionally biased region" description="Polar residues" evidence="10">
    <location>
        <begin position="1500"/>
        <end position="1510"/>
    </location>
</feature>
<dbReference type="InterPro" id="IPR014001">
    <property type="entry name" value="Helicase_ATP-bd"/>
</dbReference>
<keyword evidence="15" id="KW-1185">Reference proteome</keyword>
<keyword evidence="11" id="KW-0732">Signal</keyword>
<keyword evidence="3" id="KW-0378">Hydrolase</keyword>
<dbReference type="GO" id="GO:0003723">
    <property type="term" value="F:RNA binding"/>
    <property type="evidence" value="ECO:0007669"/>
    <property type="project" value="UniProtKB-KW"/>
</dbReference>
<evidence type="ECO:0000256" key="8">
    <source>
        <dbReference type="ARBA" id="ARBA00060772"/>
    </source>
</evidence>
<feature type="chain" id="PRO_5002364183" description="RNA helicase" evidence="11">
    <location>
        <begin position="26"/>
        <end position="1521"/>
    </location>
</feature>
<dbReference type="Proteomes" id="UP000026962">
    <property type="component" value="Chromosome 1"/>
</dbReference>
<keyword evidence="4" id="KW-0347">Helicase</keyword>
<dbReference type="CDD" id="cd18791">
    <property type="entry name" value="SF2_C_RHA"/>
    <property type="match status" value="1"/>
</dbReference>
<dbReference type="Gramene" id="OPUNC01G31280.1">
    <property type="protein sequence ID" value="OPUNC01G31280.1"/>
    <property type="gene ID" value="OPUNC01G31280"/>
</dbReference>
<dbReference type="SUPFAM" id="SSF48403">
    <property type="entry name" value="Ankyrin repeat"/>
    <property type="match status" value="1"/>
</dbReference>
<dbReference type="SUPFAM" id="SSF52540">
    <property type="entry name" value="P-loop containing nucleoside triphosphate hydrolases"/>
    <property type="match status" value="2"/>
</dbReference>
<dbReference type="InterPro" id="IPR001650">
    <property type="entry name" value="Helicase_C-like"/>
</dbReference>
<feature type="region of interest" description="Disordered" evidence="10">
    <location>
        <begin position="1466"/>
        <end position="1521"/>
    </location>
</feature>
<keyword evidence="5" id="KW-0067">ATP-binding</keyword>
<dbReference type="InterPro" id="IPR027417">
    <property type="entry name" value="P-loop_NTPase"/>
</dbReference>
<dbReference type="Pfam" id="PF00271">
    <property type="entry name" value="Helicase_C"/>
    <property type="match status" value="1"/>
</dbReference>
<dbReference type="PANTHER" id="PTHR18934">
    <property type="entry name" value="ATP-DEPENDENT RNA HELICASE"/>
    <property type="match status" value="1"/>
</dbReference>
<dbReference type="GO" id="GO:0016787">
    <property type="term" value="F:hydrolase activity"/>
    <property type="evidence" value="ECO:0007669"/>
    <property type="project" value="UniProtKB-KW"/>
</dbReference>
<keyword evidence="9" id="KW-0040">ANK repeat</keyword>
<evidence type="ECO:0000256" key="3">
    <source>
        <dbReference type="ARBA" id="ARBA00022801"/>
    </source>
</evidence>
<dbReference type="SMART" id="SM00487">
    <property type="entry name" value="DEXDc"/>
    <property type="match status" value="1"/>
</dbReference>
<feature type="compositionally biased region" description="Acidic residues" evidence="10">
    <location>
        <begin position="1316"/>
        <end position="1333"/>
    </location>
</feature>
<keyword evidence="2" id="KW-0547">Nucleotide-binding</keyword>
<proteinExistence type="inferred from homology"/>
<evidence type="ECO:0000256" key="2">
    <source>
        <dbReference type="ARBA" id="ARBA00022741"/>
    </source>
</evidence>
<dbReference type="Pfam" id="PF04408">
    <property type="entry name" value="WHD_HA2"/>
    <property type="match status" value="1"/>
</dbReference>
<evidence type="ECO:0000256" key="1">
    <source>
        <dbReference type="ARBA" id="ARBA00012552"/>
    </source>
</evidence>
<dbReference type="GO" id="GO:0003724">
    <property type="term" value="F:RNA helicase activity"/>
    <property type="evidence" value="ECO:0007669"/>
    <property type="project" value="UniProtKB-EC"/>
</dbReference>